<keyword evidence="3 4" id="KW-0663">Pyridoxal phosphate</keyword>
<dbReference type="EC" id="3.7.1.3" evidence="4"/>
<sequence length="406" mass="43277">MTDRTTLAARAAELDAADALAPFRDEFVADPGVRAYFDGNSLGRPFAVTKERMAALLDAWGGRLIRGWDEQWMVAPEQVGDRIGALTLGAAPGQVVVGDSTTVLLYKLIRAAVAARPGRDEIAIDDDDFPTDRFLVESIARECGLTVRWIPVPRDGGPEPAQIQELVTERTALLLLSHVSYRSGHLADVETLTRLAHDAGALVLWDVCHSVGSVPTELDRWGVDLAVGCTYKYLNGGPGAPAFAYVRAGLQPELRQPITGWMGAADPFAMGEHYEPAPGIRRVLSGTPSILGMQPMLDMLDLIERAGMPAVRAKSVALTGMVVDALDGELAGLGLTLASPRDPSRRGGHVTLGHPDAQAVVARAWQRDVLPDYRAPGGIRIGLSPLSTSFAEVADGLGVIAECIRG</sequence>
<comment type="subunit">
    <text evidence="4">Homodimer.</text>
</comment>
<dbReference type="InterPro" id="IPR015424">
    <property type="entry name" value="PyrdxlP-dep_Trfase"/>
</dbReference>
<dbReference type="PANTHER" id="PTHR14084:SF0">
    <property type="entry name" value="KYNURENINASE"/>
    <property type="match status" value="1"/>
</dbReference>
<organism evidence="6 7">
    <name type="scientific">Herbiconiux flava</name>
    <dbReference type="NCBI Taxonomy" id="881268"/>
    <lineage>
        <taxon>Bacteria</taxon>
        <taxon>Bacillati</taxon>
        <taxon>Actinomycetota</taxon>
        <taxon>Actinomycetes</taxon>
        <taxon>Micrococcales</taxon>
        <taxon>Microbacteriaceae</taxon>
        <taxon>Herbiconiux</taxon>
    </lineage>
</organism>
<dbReference type="EMBL" id="JACCBM010000001">
    <property type="protein sequence ID" value="NYD69916.1"/>
    <property type="molecule type" value="Genomic_DNA"/>
</dbReference>
<evidence type="ECO:0000256" key="3">
    <source>
        <dbReference type="ARBA" id="ARBA00022898"/>
    </source>
</evidence>
<evidence type="ECO:0000313" key="7">
    <source>
        <dbReference type="Proteomes" id="UP000549913"/>
    </source>
</evidence>
<keyword evidence="7" id="KW-1185">Reference proteome</keyword>
<feature type="domain" description="Aminotransferase class V" evidence="5">
    <location>
        <begin position="93"/>
        <end position="328"/>
    </location>
</feature>
<dbReference type="InterPro" id="IPR015422">
    <property type="entry name" value="PyrdxlP-dep_Trfase_small"/>
</dbReference>
<comment type="caution">
    <text evidence="6">The sequence shown here is derived from an EMBL/GenBank/DDBJ whole genome shotgun (WGS) entry which is preliminary data.</text>
</comment>
<dbReference type="Pfam" id="PF00266">
    <property type="entry name" value="Aminotran_5"/>
    <property type="match status" value="1"/>
</dbReference>
<comment type="similarity">
    <text evidence="4">Belongs to the kynureninase family.</text>
</comment>
<dbReference type="UniPathway" id="UPA00253">
    <property type="reaction ID" value="UER00329"/>
</dbReference>
<evidence type="ECO:0000259" key="5">
    <source>
        <dbReference type="Pfam" id="PF00266"/>
    </source>
</evidence>
<comment type="pathway">
    <text evidence="4">Cofactor biosynthesis; NAD(+) biosynthesis; quinolinate from L-kynurenine: step 2/3.</text>
</comment>
<comment type="catalytic activity">
    <reaction evidence="4">
        <text>3-hydroxy-L-kynurenine + H2O = 3-hydroxyanthranilate + L-alanine + H(+)</text>
        <dbReference type="Rhea" id="RHEA:25143"/>
        <dbReference type="ChEBI" id="CHEBI:15377"/>
        <dbReference type="ChEBI" id="CHEBI:15378"/>
        <dbReference type="ChEBI" id="CHEBI:36559"/>
        <dbReference type="ChEBI" id="CHEBI:57972"/>
        <dbReference type="ChEBI" id="CHEBI:58125"/>
        <dbReference type="EC" id="3.7.1.3"/>
    </reaction>
</comment>
<comment type="cofactor">
    <cofactor evidence="4">
        <name>pyridoxal 5'-phosphate</name>
        <dbReference type="ChEBI" id="CHEBI:597326"/>
    </cofactor>
</comment>
<dbReference type="GO" id="GO:0005737">
    <property type="term" value="C:cytoplasm"/>
    <property type="evidence" value="ECO:0007669"/>
    <property type="project" value="InterPro"/>
</dbReference>
<dbReference type="InterPro" id="IPR010111">
    <property type="entry name" value="Kynureninase"/>
</dbReference>
<comment type="catalytic activity">
    <reaction evidence="4">
        <text>L-kynurenine + H2O = anthranilate + L-alanine + H(+)</text>
        <dbReference type="Rhea" id="RHEA:16813"/>
        <dbReference type="ChEBI" id="CHEBI:15377"/>
        <dbReference type="ChEBI" id="CHEBI:15378"/>
        <dbReference type="ChEBI" id="CHEBI:16567"/>
        <dbReference type="ChEBI" id="CHEBI:57959"/>
        <dbReference type="ChEBI" id="CHEBI:57972"/>
        <dbReference type="EC" id="3.7.1.3"/>
    </reaction>
</comment>
<dbReference type="GO" id="GO:0009435">
    <property type="term" value="P:NAD+ biosynthetic process"/>
    <property type="evidence" value="ECO:0007669"/>
    <property type="project" value="UniProtKB-UniPathway"/>
</dbReference>
<evidence type="ECO:0000256" key="1">
    <source>
        <dbReference type="ARBA" id="ARBA00022642"/>
    </source>
</evidence>
<comment type="function">
    <text evidence="4">Catalyzes the cleavage of L-kynurenine (L-Kyn) and L-3-hydroxykynurenine (L-3OHKyn) into anthranilic acid (AA) and 3-hydroxyanthranilic acid (3-OHAA), respectively.</text>
</comment>
<dbReference type="AlphaFoldDB" id="A0A852SBX2"/>
<dbReference type="SUPFAM" id="SSF53383">
    <property type="entry name" value="PLP-dependent transferases"/>
    <property type="match status" value="1"/>
</dbReference>
<dbReference type="GO" id="GO:0097053">
    <property type="term" value="P:L-kynurenine catabolic process"/>
    <property type="evidence" value="ECO:0007669"/>
    <property type="project" value="UniProtKB-UniPathway"/>
</dbReference>
<dbReference type="GO" id="GO:0030170">
    <property type="term" value="F:pyridoxal phosphate binding"/>
    <property type="evidence" value="ECO:0007669"/>
    <property type="project" value="InterPro"/>
</dbReference>
<evidence type="ECO:0000313" key="6">
    <source>
        <dbReference type="EMBL" id="NYD69916.1"/>
    </source>
</evidence>
<dbReference type="UniPathway" id="UPA00334">
    <property type="reaction ID" value="UER00455"/>
</dbReference>
<accession>A0A852SBX2</accession>
<dbReference type="Gene3D" id="3.90.1150.10">
    <property type="entry name" value="Aspartate Aminotransferase, domain 1"/>
    <property type="match status" value="1"/>
</dbReference>
<dbReference type="RefSeq" id="WP_179547163.1">
    <property type="nucleotide sequence ID" value="NZ_BSEW01000001.1"/>
</dbReference>
<dbReference type="InterPro" id="IPR015421">
    <property type="entry name" value="PyrdxlP-dep_Trfase_major"/>
</dbReference>
<comment type="pathway">
    <text evidence="4">Amino-acid degradation; L-kynurenine degradation; L-alanine and anthranilate from L-kynurenine: step 1/1.</text>
</comment>
<dbReference type="PANTHER" id="PTHR14084">
    <property type="entry name" value="KYNURENINASE"/>
    <property type="match status" value="1"/>
</dbReference>
<dbReference type="GO" id="GO:0030429">
    <property type="term" value="F:kynureninase activity"/>
    <property type="evidence" value="ECO:0007669"/>
    <property type="project" value="UniProtKB-EC"/>
</dbReference>
<gene>
    <name evidence="6" type="ORF">BJ984_001074</name>
</gene>
<name>A0A852SBX2_9MICO</name>
<dbReference type="Proteomes" id="UP000549913">
    <property type="component" value="Unassembled WGS sequence"/>
</dbReference>
<dbReference type="Gene3D" id="3.40.640.10">
    <property type="entry name" value="Type I PLP-dependent aspartate aminotransferase-like (Major domain)"/>
    <property type="match status" value="1"/>
</dbReference>
<keyword evidence="1 4" id="KW-0662">Pyridine nucleotide biosynthesis</keyword>
<evidence type="ECO:0000256" key="2">
    <source>
        <dbReference type="ARBA" id="ARBA00022801"/>
    </source>
</evidence>
<reference evidence="6 7" key="1">
    <citation type="submission" date="2020-07" db="EMBL/GenBank/DDBJ databases">
        <title>Sequencing the genomes of 1000 actinobacteria strains.</title>
        <authorList>
            <person name="Klenk H.-P."/>
        </authorList>
    </citation>
    <scope>NUCLEOTIDE SEQUENCE [LARGE SCALE GENOMIC DNA]</scope>
    <source>
        <strain evidence="6 7">DSM 26474</strain>
    </source>
</reference>
<keyword evidence="2 4" id="KW-0378">Hydrolase</keyword>
<protein>
    <recommendedName>
        <fullName evidence="4">Kynureninase</fullName>
        <ecNumber evidence="4">3.7.1.3</ecNumber>
    </recommendedName>
</protein>
<dbReference type="GO" id="GO:0019441">
    <property type="term" value="P:L-tryptophan catabolic process to kynurenine"/>
    <property type="evidence" value="ECO:0007669"/>
    <property type="project" value="TreeGrafter"/>
</dbReference>
<proteinExistence type="inferred from homology"/>
<dbReference type="GO" id="GO:0043420">
    <property type="term" value="P:anthranilate metabolic process"/>
    <property type="evidence" value="ECO:0007669"/>
    <property type="project" value="TreeGrafter"/>
</dbReference>
<dbReference type="PIRSF" id="PIRSF038800">
    <property type="entry name" value="KYNU"/>
    <property type="match status" value="1"/>
</dbReference>
<dbReference type="InterPro" id="IPR000192">
    <property type="entry name" value="Aminotrans_V_dom"/>
</dbReference>
<evidence type="ECO:0000256" key="4">
    <source>
        <dbReference type="PIRNR" id="PIRNR038800"/>
    </source>
</evidence>